<dbReference type="PANTHER" id="PTHR30575:SF0">
    <property type="entry name" value="XAA-ARG DIPEPTIDASE"/>
    <property type="match status" value="1"/>
</dbReference>
<dbReference type="CDD" id="cd03887">
    <property type="entry name" value="M20_Acy1L2"/>
    <property type="match status" value="1"/>
</dbReference>
<dbReference type="PIRSF" id="PIRSF037226">
    <property type="entry name" value="Amidohydrolase_ACY1L2_prd"/>
    <property type="match status" value="1"/>
</dbReference>
<proteinExistence type="inferred from homology"/>
<dbReference type="NCBIfam" id="TIGR01891">
    <property type="entry name" value="amidohydrolases"/>
    <property type="match status" value="1"/>
</dbReference>
<dbReference type="SUPFAM" id="SSF55031">
    <property type="entry name" value="Bacterial exopeptidase dimerisation domain"/>
    <property type="match status" value="1"/>
</dbReference>
<dbReference type="GO" id="GO:0016805">
    <property type="term" value="F:dipeptidase activity"/>
    <property type="evidence" value="ECO:0007669"/>
    <property type="project" value="InterPro"/>
</dbReference>
<dbReference type="InterPro" id="IPR002933">
    <property type="entry name" value="Peptidase_M20"/>
</dbReference>
<dbReference type="InterPro" id="IPR017439">
    <property type="entry name" value="Amidohydrolase"/>
</dbReference>
<dbReference type="InterPro" id="IPR036264">
    <property type="entry name" value="Bact_exopeptidase_dim_dom"/>
</dbReference>
<comment type="caution">
    <text evidence="3">The sequence shown here is derived from an EMBL/GenBank/DDBJ whole genome shotgun (WGS) entry which is preliminary data.</text>
</comment>
<reference evidence="3" key="1">
    <citation type="journal article" date="2019" name="Nat. Med.">
        <title>A library of human gut bacterial isolates paired with longitudinal multiomics data enables mechanistic microbiome research.</title>
        <authorList>
            <person name="Poyet M."/>
            <person name="Groussin M."/>
            <person name="Gibbons S.M."/>
            <person name="Avila-Pacheco J."/>
            <person name="Jiang X."/>
            <person name="Kearney S.M."/>
            <person name="Perrotta A.R."/>
            <person name="Berdy B."/>
            <person name="Zhao S."/>
            <person name="Lieberman T.D."/>
            <person name="Swanson P.K."/>
            <person name="Smith M."/>
            <person name="Roesemann S."/>
            <person name="Alexander J.E."/>
            <person name="Rich S.A."/>
            <person name="Livny J."/>
            <person name="Vlamakis H."/>
            <person name="Clish C."/>
            <person name="Bullock K."/>
            <person name="Deik A."/>
            <person name="Scott J."/>
            <person name="Pierce K.A."/>
            <person name="Xavier R.J."/>
            <person name="Alm E.J."/>
        </authorList>
    </citation>
    <scope>NUCLEOTIDE SEQUENCE</scope>
    <source>
        <strain evidence="3">BIOML-A179</strain>
    </source>
</reference>
<accession>A0A6I3NDT0</accession>
<evidence type="ECO:0000259" key="2">
    <source>
        <dbReference type="Pfam" id="PF07687"/>
    </source>
</evidence>
<dbReference type="InterPro" id="IPR017144">
    <property type="entry name" value="Xaa-Arg_dipeptidase"/>
</dbReference>
<dbReference type="RefSeq" id="WP_129821190.1">
    <property type="nucleotide sequence ID" value="NZ_RCYV01000001.1"/>
</dbReference>
<dbReference type="GO" id="GO:0005737">
    <property type="term" value="C:cytoplasm"/>
    <property type="evidence" value="ECO:0007669"/>
    <property type="project" value="TreeGrafter"/>
</dbReference>
<comment type="similarity">
    <text evidence="1">Belongs to the peptidase M20A family.</text>
</comment>
<dbReference type="AlphaFoldDB" id="A0A6I3NDT0"/>
<dbReference type="Gene3D" id="3.40.630.10">
    <property type="entry name" value="Zn peptidases"/>
    <property type="match status" value="1"/>
</dbReference>
<keyword evidence="3" id="KW-0378">Hydrolase</keyword>
<dbReference type="Pfam" id="PF01546">
    <property type="entry name" value="Peptidase_M20"/>
    <property type="match status" value="1"/>
</dbReference>
<protein>
    <recommendedName>
        <fullName evidence="1">Peptidase M20 domain-containing protein 2</fullName>
    </recommendedName>
</protein>
<dbReference type="SUPFAM" id="SSF53187">
    <property type="entry name" value="Zn-dependent exopeptidases"/>
    <property type="match status" value="1"/>
</dbReference>
<dbReference type="GO" id="GO:0071713">
    <property type="term" value="F:para-aminobenzoyl-glutamate hydrolase activity"/>
    <property type="evidence" value="ECO:0007669"/>
    <property type="project" value="TreeGrafter"/>
</dbReference>
<evidence type="ECO:0000313" key="3">
    <source>
        <dbReference type="EMBL" id="MTL95293.1"/>
    </source>
</evidence>
<dbReference type="InterPro" id="IPR052030">
    <property type="entry name" value="Peptidase_M20/M20A_hydrolases"/>
</dbReference>
<name>A0A6I3NDT0_9FIRM</name>
<dbReference type="Gene3D" id="3.30.70.360">
    <property type="match status" value="1"/>
</dbReference>
<evidence type="ECO:0000256" key="1">
    <source>
        <dbReference type="PIRNR" id="PIRNR037226"/>
    </source>
</evidence>
<dbReference type="InterPro" id="IPR011650">
    <property type="entry name" value="Peptidase_M20_dimer"/>
</dbReference>
<dbReference type="EMBL" id="WMQV01000038">
    <property type="protein sequence ID" value="MTL95293.1"/>
    <property type="molecule type" value="Genomic_DNA"/>
</dbReference>
<dbReference type="FunFam" id="3.30.70.360:FF:000004">
    <property type="entry name" value="Peptidase M20 domain-containing protein 2"/>
    <property type="match status" value="1"/>
</dbReference>
<dbReference type="Pfam" id="PF07687">
    <property type="entry name" value="M20_dimer"/>
    <property type="match status" value="1"/>
</dbReference>
<dbReference type="PANTHER" id="PTHR30575">
    <property type="entry name" value="PEPTIDASE M20"/>
    <property type="match status" value="1"/>
</dbReference>
<sequence>MENQIRQFIKEQEAYFINLSHQIHEHPEIANEEYFACELLTNVLKERGFDVKTNIAGHETGFVSRYIAKKPGPVIGFLAEYDALAGLGHGCGHNIIGVSSVLAACSLAPLLELTGGEVIVFGTPAEEGGNNGSAKASFVRAGLFDDVDACMMIHPGNKTAITTSSLANHPIEFEFFGRPAHAAGCPKKGINALDAMILFFSGVNALRQHVTSDVRIHGIITHGGDAPNIIPEYTKARFYVRANTIATCEEITNKVIQIAKGAALSTGCEVKYNTYQNIVEDLIVYPLFNELFKKIATEVGLIVEDINHNESKGSTDAGNVSHVIPTIHPSVKICDSEVVTHTEEFKQAAISKQGDEGLLQSAEILARIGLRLLSDGELLAQIKEEFELNKVR</sequence>
<feature type="domain" description="Peptidase M20 dimerisation" evidence="2">
    <location>
        <begin position="173"/>
        <end position="262"/>
    </location>
</feature>
<gene>
    <name evidence="3" type="ORF">GMA64_12205</name>
</gene>
<organism evidence="3">
    <name type="scientific">Turicibacter sanguinis</name>
    <dbReference type="NCBI Taxonomy" id="154288"/>
    <lineage>
        <taxon>Bacteria</taxon>
        <taxon>Bacillati</taxon>
        <taxon>Bacillota</taxon>
        <taxon>Erysipelotrichia</taxon>
        <taxon>Erysipelotrichales</taxon>
        <taxon>Turicibacteraceae</taxon>
        <taxon>Turicibacter</taxon>
    </lineage>
</organism>
<dbReference type="GO" id="GO:0046657">
    <property type="term" value="P:folic acid catabolic process"/>
    <property type="evidence" value="ECO:0007669"/>
    <property type="project" value="TreeGrafter"/>
</dbReference>